<dbReference type="EMBL" id="JADIMC010000114">
    <property type="protein sequence ID" value="MBO8477212.1"/>
    <property type="molecule type" value="Genomic_DNA"/>
</dbReference>
<dbReference type="Proteomes" id="UP000823598">
    <property type="component" value="Unassembled WGS sequence"/>
</dbReference>
<gene>
    <name evidence="1" type="ORF">IAB88_09505</name>
</gene>
<reference evidence="1" key="2">
    <citation type="journal article" date="2021" name="PeerJ">
        <title>Extensive microbial diversity within the chicken gut microbiome revealed by metagenomics and culture.</title>
        <authorList>
            <person name="Gilroy R."/>
            <person name="Ravi A."/>
            <person name="Getino M."/>
            <person name="Pursley I."/>
            <person name="Horton D.L."/>
            <person name="Alikhan N.F."/>
            <person name="Baker D."/>
            <person name="Gharbi K."/>
            <person name="Hall N."/>
            <person name="Watson M."/>
            <person name="Adriaenssens E.M."/>
            <person name="Foster-Nyarko E."/>
            <person name="Jarju S."/>
            <person name="Secka A."/>
            <person name="Antonio M."/>
            <person name="Oren A."/>
            <person name="Chaudhuri R.R."/>
            <person name="La Ragione R."/>
            <person name="Hildebrand F."/>
            <person name="Pallen M.J."/>
        </authorList>
    </citation>
    <scope>NUCLEOTIDE SEQUENCE</scope>
    <source>
        <strain evidence="1">6919</strain>
    </source>
</reference>
<reference evidence="1" key="1">
    <citation type="submission" date="2020-10" db="EMBL/GenBank/DDBJ databases">
        <authorList>
            <person name="Gilroy R."/>
        </authorList>
    </citation>
    <scope>NUCLEOTIDE SEQUENCE</scope>
    <source>
        <strain evidence="1">6919</strain>
    </source>
</reference>
<evidence type="ECO:0000313" key="1">
    <source>
        <dbReference type="EMBL" id="MBO8477212.1"/>
    </source>
</evidence>
<evidence type="ECO:0000313" key="2">
    <source>
        <dbReference type="Proteomes" id="UP000823598"/>
    </source>
</evidence>
<sequence>MRDEALIAESDNDMEIVSSLSVGFDLFGNLVVEMDYADGSDSRYDYRLDAIVDKDELVLLSKELESFNESLPLAISDRFGKGWKLLTPSDIDGVFSDILDFILDCGAHYKLKRDRLDNNQV</sequence>
<dbReference type="AlphaFoldDB" id="A0A9D9NKV1"/>
<accession>A0A9D9NKV1</accession>
<comment type="caution">
    <text evidence="1">The sequence shown here is derived from an EMBL/GenBank/DDBJ whole genome shotgun (WGS) entry which is preliminary data.</text>
</comment>
<organism evidence="1 2">
    <name type="scientific">Candidatus Limisoma faecipullorum</name>
    <dbReference type="NCBI Taxonomy" id="2840854"/>
    <lineage>
        <taxon>Bacteria</taxon>
        <taxon>Pseudomonadati</taxon>
        <taxon>Bacteroidota</taxon>
        <taxon>Bacteroidia</taxon>
        <taxon>Bacteroidales</taxon>
        <taxon>Candidatus Limisoma</taxon>
    </lineage>
</organism>
<name>A0A9D9NKV1_9BACT</name>
<protein>
    <submittedName>
        <fullName evidence="1">Uncharacterized protein</fullName>
    </submittedName>
</protein>
<proteinExistence type="predicted"/>